<protein>
    <recommendedName>
        <fullName evidence="3">Alpha/beta hydrolase</fullName>
    </recommendedName>
</protein>
<gene>
    <name evidence="1" type="ORF">ACED38_13770</name>
</gene>
<dbReference type="InterPro" id="IPR029045">
    <property type="entry name" value="ClpP/crotonase-like_dom_sf"/>
</dbReference>
<dbReference type="PROSITE" id="PS51257">
    <property type="entry name" value="PROKAR_LIPOPROTEIN"/>
    <property type="match status" value="1"/>
</dbReference>
<evidence type="ECO:0000313" key="1">
    <source>
        <dbReference type="EMBL" id="MEZ8195943.1"/>
    </source>
</evidence>
<dbReference type="Proteomes" id="UP001569153">
    <property type="component" value="Unassembled WGS sequence"/>
</dbReference>
<dbReference type="RefSeq" id="WP_371730693.1">
    <property type="nucleotide sequence ID" value="NZ_JBGOOT010000010.1"/>
</dbReference>
<proteinExistence type="predicted"/>
<evidence type="ECO:0000313" key="2">
    <source>
        <dbReference type="Proteomes" id="UP001569153"/>
    </source>
</evidence>
<dbReference type="EMBL" id="JBGOOT010000010">
    <property type="protein sequence ID" value="MEZ8195943.1"/>
    <property type="molecule type" value="Genomic_DNA"/>
</dbReference>
<organism evidence="1 2">
    <name type="scientific">Vibrio cortegadensis</name>
    <dbReference type="NCBI Taxonomy" id="1328770"/>
    <lineage>
        <taxon>Bacteria</taxon>
        <taxon>Pseudomonadati</taxon>
        <taxon>Pseudomonadota</taxon>
        <taxon>Gammaproteobacteria</taxon>
        <taxon>Vibrionales</taxon>
        <taxon>Vibrionaceae</taxon>
        <taxon>Vibrio</taxon>
    </lineage>
</organism>
<accession>A0ABV4M8U8</accession>
<name>A0ABV4M8U8_9VIBR</name>
<evidence type="ECO:0008006" key="3">
    <source>
        <dbReference type="Google" id="ProtNLM"/>
    </source>
</evidence>
<reference evidence="1 2" key="1">
    <citation type="submission" date="2024-06" db="EMBL/GenBank/DDBJ databases">
        <authorList>
            <person name="Steensen K."/>
            <person name="Seneca J."/>
            <person name="Bartlau N."/>
            <person name="Yu A.X."/>
            <person name="Polz M.F."/>
        </authorList>
    </citation>
    <scope>NUCLEOTIDE SEQUENCE [LARGE SCALE GENOMIC DNA]</scope>
    <source>
        <strain evidence="1 2">FF146</strain>
    </source>
</reference>
<comment type="caution">
    <text evidence="1">The sequence shown here is derived from an EMBL/GenBank/DDBJ whole genome shotgun (WGS) entry which is preliminary data.</text>
</comment>
<sequence length="587" mass="64122">MNIKLALLTTMVVSSLVGCNSTSSTSTAVSPNTGVFESSCSIPMDGDKPLSFTVEGDIAKVTGVVCDGTPSAFSKMLVANSNIKTLSLINIDGSADDDANLQLGRLIRQSGVTTSIGKTGHVASGGTDLFLAGTKRRLVEGARVGVHSWSDGVKDGGSFPISSPVHKPYLDYYQEMGVPASFYWFTLNVAASDEMHYMTSNEIEQYQLITKVENLGITPVPASLSATYSQALKFDRYTSLVAPNGKPIHIVSQDQITDNQIIRVRSVLSHYLTDYTLSEFGGDKTDVINKMADNGALLMLLNGSDDGSNSASELDGQPLYKNEIQVEGGEWYIKQDYNHRDATYEEILHLVHDYGIGVDQNQSFDGVLPEYQAEIRSAQVTALTQSIWGLGDENKDWITELTQENSLSQEYLAAVVDSYYGLWGAWNSDASGNAALNTADSQKGMWGIYLAKTRAEILIEDPLGAELMTKFFHPYITYNARIDESFNGTFSLKYDASKPYTNHSRYLKDITLTGTNDSNVIINQLDNVITGNSGNNSVIFSGAESDYTITKTDANRYVIVDNQVGRDGKVTVKDIEILKFSNSEQEL</sequence>
<dbReference type="SUPFAM" id="SSF52096">
    <property type="entry name" value="ClpP/crotonase"/>
    <property type="match status" value="1"/>
</dbReference>
<keyword evidence="2" id="KW-1185">Reference proteome</keyword>